<dbReference type="AlphaFoldDB" id="A0A8H3P4H1"/>
<accession>A0A8H3P4H1</accession>
<name>A0A8H3P4H1_9EURO</name>
<gene>
    <name evidence="1" type="ORF">IFM46972_06563</name>
</gene>
<dbReference type="Proteomes" id="UP000465221">
    <property type="component" value="Unassembled WGS sequence"/>
</dbReference>
<reference evidence="1 2" key="1">
    <citation type="submission" date="2020-01" db="EMBL/GenBank/DDBJ databases">
        <title>Draft genome sequence of Aspergillus udagawae IFM 46972.</title>
        <authorList>
            <person name="Takahashi H."/>
            <person name="Yaguchi T."/>
        </authorList>
    </citation>
    <scope>NUCLEOTIDE SEQUENCE [LARGE SCALE GENOMIC DNA]</scope>
    <source>
        <strain evidence="1 2">IFM 46972</strain>
    </source>
</reference>
<proteinExistence type="predicted"/>
<dbReference type="EMBL" id="BLKC01000045">
    <property type="protein sequence ID" value="GFF41487.1"/>
    <property type="molecule type" value="Genomic_DNA"/>
</dbReference>
<sequence length="65" mass="7295">MLHSVAGVCKVDRLQRGRAYVRPDLGADRNTNRTEAVDIEESQDRVYQAGAYREAQLRTSTSSEP</sequence>
<comment type="caution">
    <text evidence="1">The sequence shown here is derived from an EMBL/GenBank/DDBJ whole genome shotgun (WGS) entry which is preliminary data.</text>
</comment>
<evidence type="ECO:0000313" key="1">
    <source>
        <dbReference type="EMBL" id="GFF41487.1"/>
    </source>
</evidence>
<evidence type="ECO:0000313" key="2">
    <source>
        <dbReference type="Proteomes" id="UP000465221"/>
    </source>
</evidence>
<organism evidence="1 2">
    <name type="scientific">Aspergillus udagawae</name>
    <dbReference type="NCBI Taxonomy" id="91492"/>
    <lineage>
        <taxon>Eukaryota</taxon>
        <taxon>Fungi</taxon>
        <taxon>Dikarya</taxon>
        <taxon>Ascomycota</taxon>
        <taxon>Pezizomycotina</taxon>
        <taxon>Eurotiomycetes</taxon>
        <taxon>Eurotiomycetidae</taxon>
        <taxon>Eurotiales</taxon>
        <taxon>Aspergillaceae</taxon>
        <taxon>Aspergillus</taxon>
        <taxon>Aspergillus subgen. Fumigati</taxon>
    </lineage>
</organism>
<protein>
    <submittedName>
        <fullName evidence="1">Uncharacterized acyltransferase C1718.04</fullName>
    </submittedName>
</protein>
<keyword evidence="1" id="KW-0808">Transferase</keyword>
<keyword evidence="1" id="KW-0012">Acyltransferase</keyword>
<dbReference type="GO" id="GO:0016746">
    <property type="term" value="F:acyltransferase activity"/>
    <property type="evidence" value="ECO:0007669"/>
    <property type="project" value="UniProtKB-KW"/>
</dbReference>